<dbReference type="InterPro" id="IPR003115">
    <property type="entry name" value="ParB_N"/>
</dbReference>
<feature type="compositionally biased region" description="Polar residues" evidence="3">
    <location>
        <begin position="299"/>
        <end position="315"/>
    </location>
</feature>
<dbReference type="Pfam" id="PF02195">
    <property type="entry name" value="ParB_N"/>
    <property type="match status" value="1"/>
</dbReference>
<dbReference type="NCBIfam" id="TIGR00180">
    <property type="entry name" value="parB_part"/>
    <property type="match status" value="1"/>
</dbReference>
<name>A0ABW6QHN7_9ACTN</name>
<comment type="caution">
    <text evidence="5">The sequence shown here is derived from an EMBL/GenBank/DDBJ whole genome shotgun (WGS) entry which is preliminary data.</text>
</comment>
<dbReference type="Gene3D" id="1.10.10.2830">
    <property type="match status" value="1"/>
</dbReference>
<dbReference type="Pfam" id="PF17762">
    <property type="entry name" value="HTH_ParB"/>
    <property type="match status" value="1"/>
</dbReference>
<reference evidence="5 6" key="1">
    <citation type="submission" date="2024-09" db="EMBL/GenBank/DDBJ databases">
        <title>The Natural Products Discovery Center: Release of the First 8490 Sequenced Strains for Exploring Actinobacteria Biosynthetic Diversity.</title>
        <authorList>
            <person name="Kalkreuter E."/>
            <person name="Kautsar S.A."/>
            <person name="Yang D."/>
            <person name="Bader C.D."/>
            <person name="Teijaro C.N."/>
            <person name="Fluegel L."/>
            <person name="Davis C.M."/>
            <person name="Simpson J.R."/>
            <person name="Lauterbach L."/>
            <person name="Steele A.D."/>
            <person name="Gui C."/>
            <person name="Meng S."/>
            <person name="Li G."/>
            <person name="Viehrig K."/>
            <person name="Ye F."/>
            <person name="Su P."/>
            <person name="Kiefer A.F."/>
            <person name="Nichols A."/>
            <person name="Cepeda A.J."/>
            <person name="Yan W."/>
            <person name="Fan B."/>
            <person name="Jiang Y."/>
            <person name="Adhikari A."/>
            <person name="Zheng C.-J."/>
            <person name="Schuster L."/>
            <person name="Cowan T.M."/>
            <person name="Smanski M.J."/>
            <person name="Chevrette M.G."/>
            <person name="De Carvalho L.P.S."/>
            <person name="Shen B."/>
        </authorList>
    </citation>
    <scope>NUCLEOTIDE SEQUENCE [LARGE SCALE GENOMIC DNA]</scope>
    <source>
        <strain evidence="5 6">NPDC058328</strain>
    </source>
</reference>
<dbReference type="SUPFAM" id="SSF110849">
    <property type="entry name" value="ParB/Sulfiredoxin"/>
    <property type="match status" value="1"/>
</dbReference>
<dbReference type="Gene3D" id="3.90.1530.30">
    <property type="match status" value="1"/>
</dbReference>
<feature type="domain" description="ParB-like N-terminal" evidence="4">
    <location>
        <begin position="41"/>
        <end position="147"/>
    </location>
</feature>
<protein>
    <submittedName>
        <fullName evidence="5">ParB/RepB/Spo0J family partition protein</fullName>
    </submittedName>
</protein>
<dbReference type="InterPro" id="IPR050336">
    <property type="entry name" value="Chromosome_partition/occlusion"/>
</dbReference>
<evidence type="ECO:0000259" key="4">
    <source>
        <dbReference type="SMART" id="SM00470"/>
    </source>
</evidence>
<evidence type="ECO:0000256" key="1">
    <source>
        <dbReference type="ARBA" id="ARBA00006295"/>
    </source>
</evidence>
<dbReference type="PANTHER" id="PTHR33375:SF1">
    <property type="entry name" value="CHROMOSOME-PARTITIONING PROTEIN PARB-RELATED"/>
    <property type="match status" value="1"/>
</dbReference>
<feature type="compositionally biased region" description="Polar residues" evidence="3">
    <location>
        <begin position="242"/>
        <end position="257"/>
    </location>
</feature>
<feature type="compositionally biased region" description="Basic and acidic residues" evidence="3">
    <location>
        <begin position="225"/>
        <end position="241"/>
    </location>
</feature>
<accession>A0ABW6QHN7</accession>
<dbReference type="RefSeq" id="WP_388241496.1">
    <property type="nucleotide sequence ID" value="NZ_JBHVZQ010000067.1"/>
</dbReference>
<feature type="region of interest" description="Disordered" evidence="3">
    <location>
        <begin position="27"/>
        <end position="58"/>
    </location>
</feature>
<evidence type="ECO:0000313" key="5">
    <source>
        <dbReference type="EMBL" id="MFF1278739.1"/>
    </source>
</evidence>
<evidence type="ECO:0000256" key="2">
    <source>
        <dbReference type="ARBA" id="ARBA00022829"/>
    </source>
</evidence>
<dbReference type="PANTHER" id="PTHR33375">
    <property type="entry name" value="CHROMOSOME-PARTITIONING PROTEIN PARB-RELATED"/>
    <property type="match status" value="1"/>
</dbReference>
<dbReference type="SUPFAM" id="SSF109709">
    <property type="entry name" value="KorB DNA-binding domain-like"/>
    <property type="match status" value="1"/>
</dbReference>
<dbReference type="SMART" id="SM00470">
    <property type="entry name" value="ParB"/>
    <property type="match status" value="1"/>
</dbReference>
<keyword evidence="6" id="KW-1185">Reference proteome</keyword>
<dbReference type="InterPro" id="IPR004437">
    <property type="entry name" value="ParB/RepB/Spo0J"/>
</dbReference>
<dbReference type="InterPro" id="IPR041468">
    <property type="entry name" value="HTH_ParB/Spo0J"/>
</dbReference>
<keyword evidence="2" id="KW-0159">Chromosome partition</keyword>
<feature type="region of interest" description="Disordered" evidence="3">
    <location>
        <begin position="225"/>
        <end position="321"/>
    </location>
</feature>
<dbReference type="Proteomes" id="UP001601627">
    <property type="component" value="Unassembled WGS sequence"/>
</dbReference>
<sequence>MSKADQLGAGRFGGGVRPVSARRQAVAAATGVPTEGIAPPTELAPHRVSLNPDNPRSSLGDLTDLAGSLATHGQKQAITVMNRDAYVKANPDREADVEPDTAYVVIDGSSRLAAAREAGLSTIKVMVSDEQGATSEELLESALVANIHRQDLEELDEARALQRLLSIHGSQRALAKRLHRSQGWVSQRLALLNLTPELQARIHEEPIELLRAVGNRPHEEQITALEELKTERLRKQAEKQAAKTTHSPQPATTQPTRPETPDYDVITPPSRRPAPSGPATPSRGDTPSRQEAVPEPRTNARSGASRGTSADQANTPPHLPYSDPVLLAHHLIGMLSDIELDKMLRILSDHQRTRNTSLNSPVEQ</sequence>
<dbReference type="EMBL" id="JBHVZQ010000067">
    <property type="protein sequence ID" value="MFF1278739.1"/>
    <property type="molecule type" value="Genomic_DNA"/>
</dbReference>
<dbReference type="InterPro" id="IPR036086">
    <property type="entry name" value="ParB/Sulfiredoxin_sf"/>
</dbReference>
<organism evidence="5 6">
    <name type="scientific">Streptomyces marokkonensis</name>
    <dbReference type="NCBI Taxonomy" id="324855"/>
    <lineage>
        <taxon>Bacteria</taxon>
        <taxon>Bacillati</taxon>
        <taxon>Actinomycetota</taxon>
        <taxon>Actinomycetes</taxon>
        <taxon>Kitasatosporales</taxon>
        <taxon>Streptomycetaceae</taxon>
        <taxon>Streptomyces</taxon>
    </lineage>
</organism>
<evidence type="ECO:0000256" key="3">
    <source>
        <dbReference type="SAM" id="MobiDB-lite"/>
    </source>
</evidence>
<proteinExistence type="inferred from homology"/>
<gene>
    <name evidence="5" type="ORF">ACFVZC_36100</name>
</gene>
<comment type="similarity">
    <text evidence="1">Belongs to the ParB family.</text>
</comment>
<evidence type="ECO:0000313" key="6">
    <source>
        <dbReference type="Proteomes" id="UP001601627"/>
    </source>
</evidence>